<dbReference type="InterPro" id="IPR001242">
    <property type="entry name" value="Condensation_dom"/>
</dbReference>
<evidence type="ECO:0000256" key="4">
    <source>
        <dbReference type="SAM" id="MobiDB-lite"/>
    </source>
</evidence>
<evidence type="ECO:0000256" key="1">
    <source>
        <dbReference type="ARBA" id="ARBA00001957"/>
    </source>
</evidence>
<feature type="compositionally biased region" description="Basic and acidic residues" evidence="4">
    <location>
        <begin position="2044"/>
        <end position="2055"/>
    </location>
</feature>
<dbReference type="InterPro" id="IPR009081">
    <property type="entry name" value="PP-bd_ACP"/>
</dbReference>
<dbReference type="Gene3D" id="3.30.300.30">
    <property type="match status" value="3"/>
</dbReference>
<dbReference type="InterPro" id="IPR010071">
    <property type="entry name" value="AA_adenyl_dom"/>
</dbReference>
<dbReference type="InterPro" id="IPR012338">
    <property type="entry name" value="Beta-lactam/transpept-like"/>
</dbReference>
<evidence type="ECO:0000259" key="5">
    <source>
        <dbReference type="PROSITE" id="PS50075"/>
    </source>
</evidence>
<dbReference type="Pfam" id="PF13193">
    <property type="entry name" value="AMP-binding_C"/>
    <property type="match status" value="3"/>
</dbReference>
<dbReference type="PANTHER" id="PTHR45527:SF14">
    <property type="entry name" value="PLIPASTATIN SYNTHASE SUBUNIT B"/>
    <property type="match status" value="1"/>
</dbReference>
<accession>A0ABV5NFG4</accession>
<dbReference type="Gene3D" id="3.40.50.1820">
    <property type="entry name" value="alpha/beta hydrolase"/>
    <property type="match status" value="1"/>
</dbReference>
<dbReference type="PROSITE" id="PS50075">
    <property type="entry name" value="CARRIER"/>
    <property type="match status" value="3"/>
</dbReference>
<dbReference type="InterPro" id="IPR029058">
    <property type="entry name" value="AB_hydrolase_fold"/>
</dbReference>
<keyword evidence="2" id="KW-0596">Phosphopantetheine</keyword>
<dbReference type="Pfam" id="PF00144">
    <property type="entry name" value="Beta-lactamase"/>
    <property type="match status" value="1"/>
</dbReference>
<dbReference type="InterPro" id="IPR025110">
    <property type="entry name" value="AMP-bd_C"/>
</dbReference>
<dbReference type="PANTHER" id="PTHR45527">
    <property type="entry name" value="NONRIBOSOMAL PEPTIDE SYNTHETASE"/>
    <property type="match status" value="1"/>
</dbReference>
<dbReference type="Gene3D" id="3.40.50.12780">
    <property type="entry name" value="N-terminal domain of ligase-like"/>
    <property type="match status" value="2"/>
</dbReference>
<dbReference type="InterPro" id="IPR036736">
    <property type="entry name" value="ACP-like_sf"/>
</dbReference>
<dbReference type="CDD" id="cd19531">
    <property type="entry name" value="LCL_NRPS-like"/>
    <property type="match status" value="1"/>
</dbReference>
<organism evidence="6 7">
    <name type="scientific">Nonomuraea salmonea</name>
    <dbReference type="NCBI Taxonomy" id="46181"/>
    <lineage>
        <taxon>Bacteria</taxon>
        <taxon>Bacillati</taxon>
        <taxon>Actinomycetota</taxon>
        <taxon>Actinomycetes</taxon>
        <taxon>Streptosporangiales</taxon>
        <taxon>Streptosporangiaceae</taxon>
        <taxon>Nonomuraea</taxon>
    </lineage>
</organism>
<dbReference type="CDD" id="cd05930">
    <property type="entry name" value="A_NRPS"/>
    <property type="match status" value="1"/>
</dbReference>
<evidence type="ECO:0000256" key="3">
    <source>
        <dbReference type="ARBA" id="ARBA00022553"/>
    </source>
</evidence>
<dbReference type="PROSITE" id="PS00455">
    <property type="entry name" value="AMP_BINDING"/>
    <property type="match status" value="3"/>
</dbReference>
<keyword evidence="3" id="KW-0597">Phosphoprotein</keyword>
<dbReference type="InterPro" id="IPR023213">
    <property type="entry name" value="CAT-like_dom_sf"/>
</dbReference>
<name>A0ABV5NFG4_9ACTN</name>
<dbReference type="Pfam" id="PF00668">
    <property type="entry name" value="Condensation"/>
    <property type="match status" value="3"/>
</dbReference>
<sequence length="3889" mass="418800">MTQIDIEREEALLRRRAGGRSRIPRADRGVPLPLSYGQQQMWFLNRLEPDSPEYLVPMILRLTGPVDVAALRRAIDEIAARHEILRTRYAVAGAEPVQLVDPPGEVPFKVDDLRGGDEERALRIAEDEVARGMDLAEEWPVRVRLVRVGDELSLLVVVFHHIACDEWSLRLFEEELSALYRAPGSLPQPPLQYADYAAHQRARAADGAFDGTLSYWREQLADLVPTEPPADRPRPDVRDWRGAAVPIEVDARLGAALREIARGRETTLFTVLLAGFQALLARYTGRTDVTVGTVVSDRNRPELQGMFGYGINSLVMRGRWRPGETFAGLLAGTQAAVLDALDHQDMPFSRLVDELEPARDRSRTPLFRVAFTMHEPKAAALDLPGVRAESLEAPWRISKFDLTLQLQETPDGSLIGQVEYSTALFDRETVERTAANLVRLLAGIAAAPDTPVDRLDLLGPDELAVATGPVRPGPADSRTLPEAFLEQVAATPGAVAVTDGGRHLTYAELNARANRLAHRLRGAGVGAGSLVGVCLDRSAELVVTLLAVLKAGGAYLPLDPAYPADRLAFMVSDAGAPVVVTRSEHLELVERVHGGEVIVLDRDAAAIESHPDTDLGPASVPGDLIYVIYTSGSTGRPKGMCLTHANVLRLLTATRERFGFGPDDVWPMFHSYAFDVSVWELWGALLHGGRLVIVPFDTARSPDDLMDLLVEQRVTVLNQTPGAFYRLVRLAAQDDPRVDRLALRLVIFAGERLEMPDLRPWTDRRGLTAPALVNMYGITETTVHVTHYEVTERDLEPAEASPVGRPIDDLWVVLLDERGNVVPLGATGEICVGGAGVGRGYLDRPGLTAQRFVPDPYGPPGSRLYRSGDLARRRPDGGLEYLGRIDDQVKIRGYRVEPGEIQARLRADDRLRDAVVVAREDVPGAARLIAYVVPADPAAFDPGELRATLAGSLPDYMVPAVFVPVAEIPLTAQGKVDRRALPAPGDAALPAGAGYVAPRTAIEELIATVWTETLPTGRVGVHDDFFELGGDSILAVVLAGGLRDAGLDVRVADLFETRTVATLAARLDERGGEEESRSGGLTPVRPFALLTEQDRAKVPGGVLDAYPMSRLQTGMVVEMLSDGDLNLYLNATAFRVLDDRPLEPDLLREATRTVVGRHEALRTSLALTGYSAPMQLVHRPEDVEVNVPVADLGDLDLDGQRAAVRAFVTNERTRLFDLAKPPLIRVSAHRCAAEGWWITITECHAVLEGWSYHSLLMEILTVYRALRDGTEATLADLPAIRYADFIAAEQAVLADDAERAYWRSIVTSVPKFALPAGLGAGQDAPRREYRIRIPLAGYEEGLRAAASAAGVPLKSMLLAAHMKVMSTLTDQRAFFTGLVFHARLEAPGADRVHGLYLNTLPFPYERGARTWGELARRLFEQETELWSHQRFPMPEIQRDAGPERLIDTRFVYLDFHQVDTDLFDGDSVIDDSPTEFGLGVHILAGHLMVTANVQHVSEEAVDRLGAMYRAALESIVEGPDGDADAVLLPPGEYDRLVTELNVTRTRPVDASVLDLFERQAARNPGAVAAAFDGGSWTYAELDARASRVAHRLRALGAGPESAVGVLAARGPDLLASLIGVWKSGAAFVPLDPSFPAGRMATMLADAGARAVVTDTPDAFTEIEVEAGVGVGVGVEVVDLADASLDGLPATSPGVRTDLDGVAQIIFTSGSTGRPKGVLVTHRGLANHVRWAAEELAAQGTTGAPLFSSVAFDLVVPNVWAPLATGQPVRLLPADLDLSRLGRELAEHGPYSFIKLTPGHLDVLAGQLKGAQAARLAEMIVVAGEALPGSTAQHWLRVLGPGGLVNEYGPTEATVGTCTYPIMKRERDEIVPIGRPLPGMTMYVLDEHMRPAPFGVTGELYVGGTGVARGYAGRPGLTADRFVPDPFGPPGGRLYRTGDRAWVRGDGAVCFAGRVDDQVKVRGYRVEPGEIRVVLLDHPGVRDAVVVVRAGEAGDRSLVAYCVPADAALPSAAELAAHCGTRLPDYMVPALFVPLDRIPLNANGKVDRAALPDPDPRGQSGSAHVEPRNELETLIAEVWRTVLGHERIGVHDNFFERGGHSIRAVTVVGALQEQGLDVSVQDVFEHRTVAELAATLAGREKAGEERRAVEPFALVPAADLATLPGGITDAYPLSEVQRGMIVEMLAGQEHGYYHNTMSFLVRDPRPFSLDALRAAAGIAAARHEALRTSIRLSGHSVPMQLVHESAEIPVRVLDLRGLDDGGRELAMRNFRAQERAHRFDLERAPLIRITALLKDDASWWLSFTVLHAVSEGWSFHGLLMELLDDYRALRDGAGPPRVEPPSVRYADFIAAELRALESADDRAYWREVVTGRPGFALPAAWGEPHLPREDYHVVLMYADLEERLRALAAQAGASLKSVLLAAHLKVLGMLTSEPEFVTGLVCNGRLEAQGGERVYGMHLNTLPFAYDRGARTWLDLIRRTFDGELALWPHRRFPMPVIQRELGDGRRLIGTAFSYQDFDQVDTGLIDVTATEGEDPTEFALGVPATPTYLILRSNTHAMSRRNADRLAAMHRAVLEAMVADPDGDARATCLPPAERTSRESVPAVEHPLPRSLHEVFERRAHETPDAVAVVHRGDPGGRLTYGELDVRANRLAHRLRELGAGPETLVGVCLEPGADLVVTLLAVLKAGAAYLPLPPTSPADRLRFMLADSGAAVAVTAAGLAPSVTAEGVEQVLLDTDAARIAALPATPPESGTEPGHLAYVCYTSGSTGRPKGVAVTHANVLRLYAALSGQVALGSDRTWALLHSYAFDVSVWELWGALLHGGRLVIVPTETARSPRDLLDLLIAERVTTLSLSPVAFRSMIGAADGDEATLARLSLREVVFGGDRLEPSDLDAWGLDRCDLAHAYGPTECTIHVTYQALAATDLGTVDGVPIGRPLDDVRTYVLDPYGHEVPEGAPGELYVGGAGVARGYLGRPGLTAERFVPDPFGPPGARCYRTGDLVRRRADGALHFLGRVDDQVKVRGHRIEPGEIQAVLAAHPAVRESVVVARGDGPARRLVAYCVPDGGKLPPAADLAAYCGERLPDYMVPAAFVPLEAVPLTVNGKLDQRALPAPDRAALWSSERDFVAPRTPAERTLAGIWSRLLGVDPVGAHDRFFDLGGDSLTILKAMTQAREAGLPVTLRLLYQHGSIAELATALDGAGEPGAGPALTPAQRRVLSRPGGHRYDHWQLRVPVPEQIDTATLADALHAVAAHHAIPVSFRQVEGDDQAAAAAYERLDPEHGPLLSAVLATTGADRPVLILAVHELAADRASLPILLRDLESACRGCALPEGDGGTLRRWAAALPEPDDLMAQAHHWLTRTPAPPIPLDHPSGTGTARSLSVPLPEPVPSREEVLAALAVVLARWSGGDRVLLDVETRAGHAPQDAAGPFAHRFPVSLWVPPQRASVLASVAGQLAAVPDEGLGYELLRQAGPVADVLAALPAPQIRFGYEPGTPGAFVPERITAVRDPLAPREYVLEIDVTGPRLTWTYALHDEATIRSLAEQVVAELGGAAIPSPVPTMERHHVPGVSLAVIRDGRIAGISAYGRLDARRGDPVTPDTVFRVASVSKQVTSLVTLTLAARGRLDLDADVNDLLTSWRVPGAEGAPITVRHLLANTSGLARDPEYPPYRDGEPVPTVLDALLGRAPARTPAVRQDRPVGTFEKNVVNYLVLEQLLTDVTGADFPALARETVLDPLGMTGSGYEAGFPHGSGRPIAHGHDTFGTPIDGFGLIHPATAAGGLWTTAADLARVQLEIRRAYLGEPALITRELAGQMLTATPGSLYGLSMVVDRSEKELDFGAVGEFTGYWAMTMCRVTGGDGFVLLANGDGGRGVAAFITELSGTQRFGAE</sequence>
<dbReference type="Gene3D" id="1.10.1200.10">
    <property type="entry name" value="ACP-like"/>
    <property type="match status" value="2"/>
</dbReference>
<feature type="domain" description="Carrier" evidence="5">
    <location>
        <begin position="997"/>
        <end position="1071"/>
    </location>
</feature>
<dbReference type="Gene3D" id="3.40.50.980">
    <property type="match status" value="2"/>
</dbReference>
<reference evidence="6 7" key="1">
    <citation type="submission" date="2024-09" db="EMBL/GenBank/DDBJ databases">
        <authorList>
            <person name="Sun Q."/>
            <person name="Mori K."/>
        </authorList>
    </citation>
    <scope>NUCLEOTIDE SEQUENCE [LARGE SCALE GENOMIC DNA]</scope>
    <source>
        <strain evidence="6 7">JCM 3324</strain>
    </source>
</reference>
<keyword evidence="7" id="KW-1185">Reference proteome</keyword>
<dbReference type="CDD" id="cd17643">
    <property type="entry name" value="A_NRPS_Cytc1-like"/>
    <property type="match status" value="2"/>
</dbReference>
<gene>
    <name evidence="6" type="ORF">ACFFR3_03480</name>
</gene>
<dbReference type="InterPro" id="IPR000873">
    <property type="entry name" value="AMP-dep_synth/lig_dom"/>
</dbReference>
<evidence type="ECO:0000313" key="7">
    <source>
        <dbReference type="Proteomes" id="UP001589568"/>
    </source>
</evidence>
<dbReference type="NCBIfam" id="NF003417">
    <property type="entry name" value="PRK04813.1"/>
    <property type="match status" value="3"/>
</dbReference>
<evidence type="ECO:0000313" key="6">
    <source>
        <dbReference type="EMBL" id="MFB9468549.1"/>
    </source>
</evidence>
<feature type="region of interest" description="Disordered" evidence="4">
    <location>
        <begin position="2044"/>
        <end position="2066"/>
    </location>
</feature>
<feature type="domain" description="Carrier" evidence="5">
    <location>
        <begin position="2065"/>
        <end position="2139"/>
    </location>
</feature>
<dbReference type="InterPro" id="IPR020845">
    <property type="entry name" value="AMP-binding_CS"/>
</dbReference>
<dbReference type="Gene3D" id="3.30.559.10">
    <property type="entry name" value="Chloramphenicol acetyltransferase-like domain"/>
    <property type="match status" value="4"/>
</dbReference>
<dbReference type="Pfam" id="PF00550">
    <property type="entry name" value="PP-binding"/>
    <property type="match status" value="3"/>
</dbReference>
<dbReference type="EMBL" id="JBHMCF010000003">
    <property type="protein sequence ID" value="MFB9468549.1"/>
    <property type="molecule type" value="Genomic_DNA"/>
</dbReference>
<dbReference type="InterPro" id="IPR045851">
    <property type="entry name" value="AMP-bd_C_sf"/>
</dbReference>
<dbReference type="Pfam" id="PF00501">
    <property type="entry name" value="AMP-binding"/>
    <property type="match status" value="3"/>
</dbReference>
<dbReference type="SUPFAM" id="SSF52777">
    <property type="entry name" value="CoA-dependent acyltransferases"/>
    <property type="match status" value="8"/>
</dbReference>
<protein>
    <submittedName>
        <fullName evidence="6">Amino acid adenylation domain-containing protein</fullName>
    </submittedName>
</protein>
<dbReference type="InterPro" id="IPR001466">
    <property type="entry name" value="Beta-lactam-related"/>
</dbReference>
<comment type="cofactor">
    <cofactor evidence="1">
        <name>pantetheine 4'-phosphate</name>
        <dbReference type="ChEBI" id="CHEBI:47942"/>
    </cofactor>
</comment>
<dbReference type="NCBIfam" id="TIGR01733">
    <property type="entry name" value="AA-adenyl-dom"/>
    <property type="match status" value="3"/>
</dbReference>
<proteinExistence type="predicted"/>
<dbReference type="SMART" id="SM00823">
    <property type="entry name" value="PKS_PP"/>
    <property type="match status" value="3"/>
</dbReference>
<dbReference type="RefSeq" id="WP_379482578.1">
    <property type="nucleotide sequence ID" value="NZ_JBHMCF010000003.1"/>
</dbReference>
<feature type="domain" description="Carrier" evidence="5">
    <location>
        <begin position="3127"/>
        <end position="3201"/>
    </location>
</feature>
<dbReference type="Proteomes" id="UP001589568">
    <property type="component" value="Unassembled WGS sequence"/>
</dbReference>
<dbReference type="Gene3D" id="2.30.38.10">
    <property type="entry name" value="Luciferase, Domain 3"/>
    <property type="match status" value="1"/>
</dbReference>
<evidence type="ECO:0000256" key="2">
    <source>
        <dbReference type="ARBA" id="ARBA00022450"/>
    </source>
</evidence>
<dbReference type="Gene3D" id="3.40.710.10">
    <property type="entry name" value="DD-peptidase/beta-lactamase superfamily"/>
    <property type="match status" value="1"/>
</dbReference>
<dbReference type="SUPFAM" id="SSF56801">
    <property type="entry name" value="Acetyl-CoA synthetase-like"/>
    <property type="match status" value="3"/>
</dbReference>
<dbReference type="SUPFAM" id="SSF56601">
    <property type="entry name" value="beta-lactamase/transpeptidase-like"/>
    <property type="match status" value="1"/>
</dbReference>
<dbReference type="InterPro" id="IPR042099">
    <property type="entry name" value="ANL_N_sf"/>
</dbReference>
<dbReference type="InterPro" id="IPR020806">
    <property type="entry name" value="PKS_PP-bd"/>
</dbReference>
<comment type="caution">
    <text evidence="6">The sequence shown here is derived from an EMBL/GenBank/DDBJ whole genome shotgun (WGS) entry which is preliminary data.</text>
</comment>
<dbReference type="Gene3D" id="3.30.559.30">
    <property type="entry name" value="Nonribosomal peptide synthetase, condensation domain"/>
    <property type="match status" value="4"/>
</dbReference>
<dbReference type="SUPFAM" id="SSF47336">
    <property type="entry name" value="ACP-like"/>
    <property type="match status" value="3"/>
</dbReference>